<dbReference type="PRINTS" id="PR00081">
    <property type="entry name" value="GDHRDH"/>
</dbReference>
<sequence>MTLQSSSTQVTSLEGKVAVVTGGSSGIGNAVCGELIKRGAKIVIGDISDRGHEVAAGYNREAGKKVAAFLYTDVSKYDDNKALFQLADSEFGGVDIAILNAGTCENADSIFTPLDDELEERIFNVNAIGMIKSSKVAILHMAKRGGGSIVCTSSAAGLYSAPALIAYAATKHAVLGYVKSCTFLPEVCNVRCYTSVCPSFVDTKFMDNVKTVDGVPDPFYDFVDKVPTVPMTVIIDGVFRYLGDNSANGETVMAFPIGIEAVKATEWHRSLLTDDSLKAQDIYLKKAIPHYKQQLSRALGRYEKEQKERSIK</sequence>
<dbReference type="Proteomes" id="UP001473302">
    <property type="component" value="Unassembled WGS sequence"/>
</dbReference>
<name>A0ABP9YRI5_9FUNG</name>
<dbReference type="PANTHER" id="PTHR44229">
    <property type="entry name" value="15-HYDROXYPROSTAGLANDIN DEHYDROGENASE [NAD(+)]"/>
    <property type="match status" value="1"/>
</dbReference>
<evidence type="ECO:0000313" key="3">
    <source>
        <dbReference type="EMBL" id="GAA5809468.1"/>
    </source>
</evidence>
<dbReference type="InterPro" id="IPR036291">
    <property type="entry name" value="NAD(P)-bd_dom_sf"/>
</dbReference>
<dbReference type="SUPFAM" id="SSF51735">
    <property type="entry name" value="NAD(P)-binding Rossmann-fold domains"/>
    <property type="match status" value="1"/>
</dbReference>
<dbReference type="Pfam" id="PF00106">
    <property type="entry name" value="adh_short"/>
    <property type="match status" value="1"/>
</dbReference>
<evidence type="ECO:0000256" key="1">
    <source>
        <dbReference type="ARBA" id="ARBA00006484"/>
    </source>
</evidence>
<dbReference type="EMBL" id="BAABUK010000005">
    <property type="protein sequence ID" value="GAA5809468.1"/>
    <property type="molecule type" value="Genomic_DNA"/>
</dbReference>
<accession>A0ABP9YRI5</accession>
<protein>
    <recommendedName>
        <fullName evidence="5">NAD(P)-binding protein</fullName>
    </recommendedName>
</protein>
<keyword evidence="4" id="KW-1185">Reference proteome</keyword>
<evidence type="ECO:0000256" key="2">
    <source>
        <dbReference type="ARBA" id="ARBA00023002"/>
    </source>
</evidence>
<organism evidence="3 4">
    <name type="scientific">Mucor flavus</name>
    <dbReference type="NCBI Taxonomy" id="439312"/>
    <lineage>
        <taxon>Eukaryota</taxon>
        <taxon>Fungi</taxon>
        <taxon>Fungi incertae sedis</taxon>
        <taxon>Mucoromycota</taxon>
        <taxon>Mucoromycotina</taxon>
        <taxon>Mucoromycetes</taxon>
        <taxon>Mucorales</taxon>
        <taxon>Mucorineae</taxon>
        <taxon>Mucoraceae</taxon>
        <taxon>Mucor</taxon>
    </lineage>
</organism>
<reference evidence="3 4" key="1">
    <citation type="submission" date="2024-04" db="EMBL/GenBank/DDBJ databases">
        <title>genome sequences of Mucor flavus KT1a and Helicostylum pulchrum KT1b strains isolated from the surface of a dry-aged beef.</title>
        <authorList>
            <person name="Toyotome T."/>
            <person name="Hosono M."/>
            <person name="Torimaru M."/>
            <person name="Fukuda K."/>
            <person name="Mikami N."/>
        </authorList>
    </citation>
    <scope>NUCLEOTIDE SEQUENCE [LARGE SCALE GENOMIC DNA]</scope>
    <source>
        <strain evidence="3 4">KT1a</strain>
    </source>
</reference>
<comment type="similarity">
    <text evidence="1">Belongs to the short-chain dehydrogenases/reductases (SDR) family.</text>
</comment>
<proteinExistence type="inferred from homology"/>
<dbReference type="PANTHER" id="PTHR44229:SF4">
    <property type="entry name" value="15-HYDROXYPROSTAGLANDIN DEHYDROGENASE [NAD(+)]"/>
    <property type="match status" value="1"/>
</dbReference>
<comment type="caution">
    <text evidence="3">The sequence shown here is derived from an EMBL/GenBank/DDBJ whole genome shotgun (WGS) entry which is preliminary data.</text>
</comment>
<dbReference type="Gene3D" id="3.40.50.720">
    <property type="entry name" value="NAD(P)-binding Rossmann-like Domain"/>
    <property type="match status" value="1"/>
</dbReference>
<dbReference type="InterPro" id="IPR002347">
    <property type="entry name" value="SDR_fam"/>
</dbReference>
<gene>
    <name evidence="3" type="ORF">MFLAVUS_002876</name>
</gene>
<evidence type="ECO:0008006" key="5">
    <source>
        <dbReference type="Google" id="ProtNLM"/>
    </source>
</evidence>
<keyword evidence="2" id="KW-0560">Oxidoreductase</keyword>
<evidence type="ECO:0000313" key="4">
    <source>
        <dbReference type="Proteomes" id="UP001473302"/>
    </source>
</evidence>